<name>A0A8E2I7Q2_9BACI</name>
<keyword evidence="1" id="KW-0812">Transmembrane</keyword>
<reference evidence="3 4" key="1">
    <citation type="submission" date="2017-01" db="EMBL/GenBank/DDBJ databases">
        <title>Draft genome sequence of Bacillus oleronius.</title>
        <authorList>
            <person name="Allam M."/>
        </authorList>
    </citation>
    <scope>NUCLEOTIDE SEQUENCE [LARGE SCALE GENOMIC DNA]</scope>
    <source>
        <strain evidence="3 4">DSM 9356</strain>
    </source>
</reference>
<protein>
    <recommendedName>
        <fullName evidence="2">Thioredoxin-like fold domain-containing protein</fullName>
    </recommendedName>
</protein>
<organism evidence="3 4">
    <name type="scientific">Heyndrickxia oleronia</name>
    <dbReference type="NCBI Taxonomy" id="38875"/>
    <lineage>
        <taxon>Bacteria</taxon>
        <taxon>Bacillati</taxon>
        <taxon>Bacillota</taxon>
        <taxon>Bacilli</taxon>
        <taxon>Bacillales</taxon>
        <taxon>Bacillaceae</taxon>
        <taxon>Heyndrickxia</taxon>
    </lineage>
</organism>
<keyword evidence="1" id="KW-0472">Membrane</keyword>
<dbReference type="GO" id="GO:0016491">
    <property type="term" value="F:oxidoreductase activity"/>
    <property type="evidence" value="ECO:0007669"/>
    <property type="project" value="InterPro"/>
</dbReference>
<dbReference type="InterPro" id="IPR036249">
    <property type="entry name" value="Thioredoxin-like_sf"/>
</dbReference>
<feature type="domain" description="Thioredoxin-like fold" evidence="2">
    <location>
        <begin position="75"/>
        <end position="162"/>
    </location>
</feature>
<dbReference type="Pfam" id="PF13098">
    <property type="entry name" value="Thioredoxin_2"/>
    <property type="match status" value="1"/>
</dbReference>
<dbReference type="Gene3D" id="3.40.30.10">
    <property type="entry name" value="Glutaredoxin"/>
    <property type="match status" value="1"/>
</dbReference>
<evidence type="ECO:0000259" key="2">
    <source>
        <dbReference type="Pfam" id="PF13098"/>
    </source>
</evidence>
<keyword evidence="1" id="KW-1133">Transmembrane helix</keyword>
<comment type="caution">
    <text evidence="3">The sequence shown here is derived from an EMBL/GenBank/DDBJ whole genome shotgun (WGS) entry which is preliminary data.</text>
</comment>
<dbReference type="SUPFAM" id="SSF52833">
    <property type="entry name" value="Thioredoxin-like"/>
    <property type="match status" value="1"/>
</dbReference>
<sequence length="183" mass="21178">MSTIYNISLITLIILSLGQLVLIFFLARYIGAFIRKIESVNGIKIGTLQLDQIAPAFREYNHRGEKVISTELFSNHRTLLLFINTNCPTCKTLLPELRNIKRHYDINLVLVNTDEQHEDSLIVNHVSEDMIYLRSNKLMRLYSITTVPYGILINEDKKIEQISEMKNSNSLWNLLLNVDRKVS</sequence>
<gene>
    <name evidence="3" type="ORF">BWZ43_21185</name>
</gene>
<feature type="transmembrane region" description="Helical" evidence="1">
    <location>
        <begin position="6"/>
        <end position="27"/>
    </location>
</feature>
<proteinExistence type="predicted"/>
<dbReference type="AlphaFoldDB" id="A0A8E2I7Q2"/>
<dbReference type="Proteomes" id="UP000189761">
    <property type="component" value="Unassembled WGS sequence"/>
</dbReference>
<dbReference type="EMBL" id="MTLA01000320">
    <property type="protein sequence ID" value="OOP66403.1"/>
    <property type="molecule type" value="Genomic_DNA"/>
</dbReference>
<evidence type="ECO:0000256" key="1">
    <source>
        <dbReference type="SAM" id="Phobius"/>
    </source>
</evidence>
<dbReference type="RefSeq" id="WP_169846966.1">
    <property type="nucleotide sequence ID" value="NZ_CP065424.1"/>
</dbReference>
<keyword evidence="4" id="KW-1185">Reference proteome</keyword>
<accession>A0A8E2I7Q2</accession>
<dbReference type="InterPro" id="IPR012336">
    <property type="entry name" value="Thioredoxin-like_fold"/>
</dbReference>
<evidence type="ECO:0000313" key="4">
    <source>
        <dbReference type="Proteomes" id="UP000189761"/>
    </source>
</evidence>
<evidence type="ECO:0000313" key="3">
    <source>
        <dbReference type="EMBL" id="OOP66403.1"/>
    </source>
</evidence>
<dbReference type="GO" id="GO:0016209">
    <property type="term" value="F:antioxidant activity"/>
    <property type="evidence" value="ECO:0007669"/>
    <property type="project" value="InterPro"/>
</dbReference>